<gene>
    <name evidence="2" type="ORF">FJM51_01325</name>
</gene>
<comment type="caution">
    <text evidence="2">The sequence shown here is derived from an EMBL/GenBank/DDBJ whole genome shotgun (WGS) entry which is preliminary data.</text>
</comment>
<protein>
    <submittedName>
        <fullName evidence="2">SseB family protein</fullName>
    </submittedName>
</protein>
<dbReference type="OrthoDB" id="7831317at2"/>
<name>A0A501WW96_9RHOB</name>
<sequence>MSETAIDEAFRAMEADPGDEAARARFHERVLDAELHLLLAEEPETDDALRPQIFEIPEGRFVLAFDRDERLAAFLSEPMPYAILPGRRLVAMIAGHGLGLGLNLGEAPSATLLPAAAVDWLAEAADVAPERLEGAARRFGPPAAATPALIAALDRKLAAMAGVMAAAHLVEAEYADGARGLLLLLAGVPEAAREGVAAGIAETARLGGGATLDVAFPEAGAPVLAAARRGGLTFDLPAPSAPETAATPPAPGMDPAKPPILRR</sequence>
<accession>A0A501WW96</accession>
<reference evidence="2 3" key="1">
    <citation type="submission" date="2019-06" db="EMBL/GenBank/DDBJ databases">
        <title>A novel bacterium of genus Amaricoccus, isolated from marine sediment.</title>
        <authorList>
            <person name="Huang H."/>
            <person name="Mo K."/>
            <person name="Hu Y."/>
        </authorList>
    </citation>
    <scope>NUCLEOTIDE SEQUENCE [LARGE SCALE GENOMIC DNA]</scope>
    <source>
        <strain evidence="2 3">HB172011</strain>
    </source>
</reference>
<feature type="compositionally biased region" description="Low complexity" evidence="1">
    <location>
        <begin position="237"/>
        <end position="247"/>
    </location>
</feature>
<evidence type="ECO:0000313" key="2">
    <source>
        <dbReference type="EMBL" id="TPE53718.1"/>
    </source>
</evidence>
<keyword evidence="3" id="KW-1185">Reference proteome</keyword>
<dbReference type="RefSeq" id="WP_140452296.1">
    <property type="nucleotide sequence ID" value="NZ_VFRP01000001.1"/>
</dbReference>
<feature type="compositionally biased region" description="Pro residues" evidence="1">
    <location>
        <begin position="248"/>
        <end position="263"/>
    </location>
</feature>
<evidence type="ECO:0000313" key="3">
    <source>
        <dbReference type="Proteomes" id="UP000319255"/>
    </source>
</evidence>
<dbReference type="EMBL" id="VFRP01000001">
    <property type="protein sequence ID" value="TPE53718.1"/>
    <property type="molecule type" value="Genomic_DNA"/>
</dbReference>
<proteinExistence type="predicted"/>
<organism evidence="2 3">
    <name type="scientific">Amaricoccus solimangrovi</name>
    <dbReference type="NCBI Taxonomy" id="2589815"/>
    <lineage>
        <taxon>Bacteria</taxon>
        <taxon>Pseudomonadati</taxon>
        <taxon>Pseudomonadota</taxon>
        <taxon>Alphaproteobacteria</taxon>
        <taxon>Rhodobacterales</taxon>
        <taxon>Paracoccaceae</taxon>
        <taxon>Amaricoccus</taxon>
    </lineage>
</organism>
<feature type="region of interest" description="Disordered" evidence="1">
    <location>
        <begin position="235"/>
        <end position="263"/>
    </location>
</feature>
<dbReference type="Proteomes" id="UP000319255">
    <property type="component" value="Unassembled WGS sequence"/>
</dbReference>
<dbReference type="AlphaFoldDB" id="A0A501WW96"/>
<evidence type="ECO:0000256" key="1">
    <source>
        <dbReference type="SAM" id="MobiDB-lite"/>
    </source>
</evidence>